<reference evidence="3" key="1">
    <citation type="journal article" date="2019" name="Int. J. Syst. Evol. Microbiol.">
        <title>The Global Catalogue of Microorganisms (GCM) 10K type strain sequencing project: providing services to taxonomists for standard genome sequencing and annotation.</title>
        <authorList>
            <consortium name="The Broad Institute Genomics Platform"/>
            <consortium name="The Broad Institute Genome Sequencing Center for Infectious Disease"/>
            <person name="Wu L."/>
            <person name="Ma J."/>
        </authorList>
    </citation>
    <scope>NUCLEOTIDE SEQUENCE [LARGE SCALE GENOMIC DNA]</scope>
    <source>
        <strain evidence="3">DFY41</strain>
    </source>
</reference>
<evidence type="ECO:0000313" key="2">
    <source>
        <dbReference type="EMBL" id="MFC5175494.1"/>
    </source>
</evidence>
<sequence length="98" mass="10822">MGRHGTVWVAWLDPTADPVPGEDGRGAAGWEASWQPDGVGTRPLEDAWFETLDEALAWAGARTDSVVVRPWWDQSRYYWAGSSHDPRGLPRLGPPPRG</sequence>
<evidence type="ECO:0000256" key="1">
    <source>
        <dbReference type="SAM" id="MobiDB-lite"/>
    </source>
</evidence>
<proteinExistence type="predicted"/>
<dbReference type="Proteomes" id="UP001596087">
    <property type="component" value="Unassembled WGS sequence"/>
</dbReference>
<name>A0ABW0BDU9_9ACTN</name>
<accession>A0ABW0BDU9</accession>
<feature type="region of interest" description="Disordered" evidence="1">
    <location>
        <begin position="78"/>
        <end position="98"/>
    </location>
</feature>
<evidence type="ECO:0000313" key="3">
    <source>
        <dbReference type="Proteomes" id="UP001596087"/>
    </source>
</evidence>
<feature type="region of interest" description="Disordered" evidence="1">
    <location>
        <begin position="13"/>
        <end position="41"/>
    </location>
</feature>
<dbReference type="RefSeq" id="WP_378586332.1">
    <property type="nucleotide sequence ID" value="NZ_JBHSKD010000002.1"/>
</dbReference>
<gene>
    <name evidence="2" type="ORF">ACFPGP_02340</name>
</gene>
<organism evidence="2 3">
    <name type="scientific">Nocardioides taihuensis</name>
    <dbReference type="NCBI Taxonomy" id="1835606"/>
    <lineage>
        <taxon>Bacteria</taxon>
        <taxon>Bacillati</taxon>
        <taxon>Actinomycetota</taxon>
        <taxon>Actinomycetes</taxon>
        <taxon>Propionibacteriales</taxon>
        <taxon>Nocardioidaceae</taxon>
        <taxon>Nocardioides</taxon>
    </lineage>
</organism>
<protein>
    <submittedName>
        <fullName evidence="2">Uncharacterized protein</fullName>
    </submittedName>
</protein>
<dbReference type="EMBL" id="JBHSKD010000002">
    <property type="protein sequence ID" value="MFC5175494.1"/>
    <property type="molecule type" value="Genomic_DNA"/>
</dbReference>
<comment type="caution">
    <text evidence="2">The sequence shown here is derived from an EMBL/GenBank/DDBJ whole genome shotgun (WGS) entry which is preliminary data.</text>
</comment>
<keyword evidence="3" id="KW-1185">Reference proteome</keyword>